<dbReference type="EMBL" id="BMAW01112533">
    <property type="protein sequence ID" value="GFT53000.1"/>
    <property type="molecule type" value="Genomic_DNA"/>
</dbReference>
<evidence type="ECO:0000256" key="1">
    <source>
        <dbReference type="SAM" id="MobiDB-lite"/>
    </source>
</evidence>
<name>A0A8X6P5Y7_NEPPI</name>
<evidence type="ECO:0000313" key="3">
    <source>
        <dbReference type="Proteomes" id="UP000887013"/>
    </source>
</evidence>
<evidence type="ECO:0000313" key="2">
    <source>
        <dbReference type="EMBL" id="GFT53000.1"/>
    </source>
</evidence>
<accession>A0A8X6P5Y7</accession>
<gene>
    <name evidence="2" type="ORF">NPIL_616791</name>
</gene>
<sequence>MMRRVSDFKEGKPHVSAQIKSNHLRPDDLLLKLLGNDETCREGATKYRSQPVAPPKTPFEPANSFSLKYTKYHLSTSVAPY</sequence>
<dbReference type="AlphaFoldDB" id="A0A8X6P5Y7"/>
<keyword evidence="3" id="KW-1185">Reference proteome</keyword>
<comment type="caution">
    <text evidence="2">The sequence shown here is derived from an EMBL/GenBank/DDBJ whole genome shotgun (WGS) entry which is preliminary data.</text>
</comment>
<dbReference type="Proteomes" id="UP000887013">
    <property type="component" value="Unassembled WGS sequence"/>
</dbReference>
<protein>
    <submittedName>
        <fullName evidence="2">Uncharacterized protein</fullName>
    </submittedName>
</protein>
<feature type="region of interest" description="Disordered" evidence="1">
    <location>
        <begin position="1"/>
        <end position="21"/>
    </location>
</feature>
<proteinExistence type="predicted"/>
<feature type="compositionally biased region" description="Basic and acidic residues" evidence="1">
    <location>
        <begin position="1"/>
        <end position="13"/>
    </location>
</feature>
<organism evidence="2 3">
    <name type="scientific">Nephila pilipes</name>
    <name type="common">Giant wood spider</name>
    <name type="synonym">Nephila maculata</name>
    <dbReference type="NCBI Taxonomy" id="299642"/>
    <lineage>
        <taxon>Eukaryota</taxon>
        <taxon>Metazoa</taxon>
        <taxon>Ecdysozoa</taxon>
        <taxon>Arthropoda</taxon>
        <taxon>Chelicerata</taxon>
        <taxon>Arachnida</taxon>
        <taxon>Araneae</taxon>
        <taxon>Araneomorphae</taxon>
        <taxon>Entelegynae</taxon>
        <taxon>Araneoidea</taxon>
        <taxon>Nephilidae</taxon>
        <taxon>Nephila</taxon>
    </lineage>
</organism>
<reference evidence="2" key="1">
    <citation type="submission" date="2020-08" db="EMBL/GenBank/DDBJ databases">
        <title>Multicomponent nature underlies the extraordinary mechanical properties of spider dragline silk.</title>
        <authorList>
            <person name="Kono N."/>
            <person name="Nakamura H."/>
            <person name="Mori M."/>
            <person name="Yoshida Y."/>
            <person name="Ohtoshi R."/>
            <person name="Malay A.D."/>
            <person name="Moran D.A.P."/>
            <person name="Tomita M."/>
            <person name="Numata K."/>
            <person name="Arakawa K."/>
        </authorList>
    </citation>
    <scope>NUCLEOTIDE SEQUENCE</scope>
</reference>